<evidence type="ECO:0000313" key="2">
    <source>
        <dbReference type="WBParaSite" id="PDA_v2.g17629.t1"/>
    </source>
</evidence>
<organism evidence="1 2">
    <name type="scientific">Panagrolaimus davidi</name>
    <dbReference type="NCBI Taxonomy" id="227884"/>
    <lineage>
        <taxon>Eukaryota</taxon>
        <taxon>Metazoa</taxon>
        <taxon>Ecdysozoa</taxon>
        <taxon>Nematoda</taxon>
        <taxon>Chromadorea</taxon>
        <taxon>Rhabditida</taxon>
        <taxon>Tylenchina</taxon>
        <taxon>Panagrolaimomorpha</taxon>
        <taxon>Panagrolaimoidea</taxon>
        <taxon>Panagrolaimidae</taxon>
        <taxon>Panagrolaimus</taxon>
    </lineage>
</organism>
<reference evidence="2" key="1">
    <citation type="submission" date="2022-11" db="UniProtKB">
        <authorList>
            <consortium name="WormBaseParasite"/>
        </authorList>
    </citation>
    <scope>IDENTIFICATION</scope>
</reference>
<proteinExistence type="predicted"/>
<evidence type="ECO:0000313" key="1">
    <source>
        <dbReference type="Proteomes" id="UP000887578"/>
    </source>
</evidence>
<keyword evidence="1" id="KW-1185">Reference proteome</keyword>
<sequence>MIQSKRAKFYSTYISRQNFALPDTIMFYILMNPKTAKLYQKLIKSCKYFFVKNPVLVISYLFYNCDKWFVDQKPFDLSKLTCKVWITDKLNLCSVKTGNQSILPSLMSKFYRCDAKDLLLSNQVLSFHDLSLLISSAKDISLYNISIKNKNGSNVALEKVIEIAVKAKSIVIHSNTGLTNTASKAFTELLKIPHFSQLDYFNMNNIPDTFDIEEFYTHMKENRKTKFDLKFVRSLSDAYKARLEEIVDEILTTEVLNYKPPLFRFHGLNFEKYMRLSDCSKKFV</sequence>
<protein>
    <submittedName>
        <fullName evidence="2">Uncharacterized protein</fullName>
    </submittedName>
</protein>
<dbReference type="AlphaFoldDB" id="A0A914PH47"/>
<dbReference type="Proteomes" id="UP000887578">
    <property type="component" value="Unplaced"/>
</dbReference>
<dbReference type="WBParaSite" id="PDA_v2.g17629.t1">
    <property type="protein sequence ID" value="PDA_v2.g17629.t1"/>
    <property type="gene ID" value="PDA_v2.g17629"/>
</dbReference>
<accession>A0A914PH47</accession>
<name>A0A914PH47_9BILA</name>